<keyword evidence="1" id="KW-1133">Transmembrane helix</keyword>
<dbReference type="Proteomes" id="UP001465976">
    <property type="component" value="Unassembled WGS sequence"/>
</dbReference>
<feature type="transmembrane region" description="Helical" evidence="1">
    <location>
        <begin position="177"/>
        <end position="193"/>
    </location>
</feature>
<feature type="transmembrane region" description="Helical" evidence="1">
    <location>
        <begin position="281"/>
        <end position="300"/>
    </location>
</feature>
<reference evidence="2 3" key="1">
    <citation type="submission" date="2024-02" db="EMBL/GenBank/DDBJ databases">
        <title>A draft genome for the cacao thread blight pathogen Marasmius crinis-equi.</title>
        <authorList>
            <person name="Cohen S.P."/>
            <person name="Baruah I.K."/>
            <person name="Amoako-Attah I."/>
            <person name="Bukari Y."/>
            <person name="Meinhardt L.W."/>
            <person name="Bailey B.A."/>
        </authorList>
    </citation>
    <scope>NUCLEOTIDE SEQUENCE [LARGE SCALE GENOMIC DNA]</scope>
    <source>
        <strain evidence="2 3">GH-76</strain>
    </source>
</reference>
<comment type="caution">
    <text evidence="2">The sequence shown here is derived from an EMBL/GenBank/DDBJ whole genome shotgun (WGS) entry which is preliminary data.</text>
</comment>
<keyword evidence="1" id="KW-0472">Membrane</keyword>
<feature type="transmembrane region" description="Helical" evidence="1">
    <location>
        <begin position="339"/>
        <end position="365"/>
    </location>
</feature>
<gene>
    <name evidence="2" type="ORF">V5O48_011060</name>
</gene>
<evidence type="ECO:0000256" key="1">
    <source>
        <dbReference type="SAM" id="Phobius"/>
    </source>
</evidence>
<feature type="transmembrane region" description="Helical" evidence="1">
    <location>
        <begin position="73"/>
        <end position="94"/>
    </location>
</feature>
<feature type="transmembrane region" description="Helical" evidence="1">
    <location>
        <begin position="386"/>
        <end position="407"/>
    </location>
</feature>
<evidence type="ECO:0000313" key="3">
    <source>
        <dbReference type="Proteomes" id="UP001465976"/>
    </source>
</evidence>
<keyword evidence="1" id="KW-0812">Transmembrane</keyword>
<sequence length="490" mass="54427">SSVGLVGCFIRNDWPVFDPPRVCKSLIISSFTLSMATNISGTILVGYKAWQYCKNVKTYLDHCRRKTRAEKMLVLLFESGVVYSILYIAQLVVVLMPEPATLSGQVVYHICSSAFIMLLVELLVQLQEKSPPKFLSIIVTGVKMAETETTADLQFVSLLGKTMTLSVASLIIETFFYGTYMLLFCVSAVILCRREGNSKARIVLLIATTVMFFMSSFQMWSDVVVVLRNIQSVFIDDVGVPFMEKQAAFGKKFRLLGSVEGVANTLEASIGSYQISLENTYALVSIQIVLGDTIVFWRVWTLCGGHLRLVFVPFLFLLGTAGCVVQHNWPLANPPTCNALIISAYSLSMATNLSGTFVIGYKVWLYRKDIGAYLSKYKQPARAETILILLLETGIIYSVLWLIQLVIVRSPPPSNFAGKILQQGLRAATVQLMGLYPTLLIVIIYLQRSMWDHSGNSTIISGLDTHKSDVMELSRGDSTLTAKNEKMDEA</sequence>
<keyword evidence="3" id="KW-1185">Reference proteome</keyword>
<accession>A0ABR3F6P3</accession>
<dbReference type="EMBL" id="JBAHYK010000857">
    <property type="protein sequence ID" value="KAL0570894.1"/>
    <property type="molecule type" value="Genomic_DNA"/>
</dbReference>
<name>A0ABR3F6P3_9AGAR</name>
<proteinExistence type="predicted"/>
<organism evidence="2 3">
    <name type="scientific">Marasmius crinis-equi</name>
    <dbReference type="NCBI Taxonomy" id="585013"/>
    <lineage>
        <taxon>Eukaryota</taxon>
        <taxon>Fungi</taxon>
        <taxon>Dikarya</taxon>
        <taxon>Basidiomycota</taxon>
        <taxon>Agaricomycotina</taxon>
        <taxon>Agaricomycetes</taxon>
        <taxon>Agaricomycetidae</taxon>
        <taxon>Agaricales</taxon>
        <taxon>Marasmiineae</taxon>
        <taxon>Marasmiaceae</taxon>
        <taxon>Marasmius</taxon>
    </lineage>
</organism>
<protein>
    <submittedName>
        <fullName evidence="2">Uncharacterized protein</fullName>
    </submittedName>
</protein>
<feature type="transmembrane region" description="Helical" evidence="1">
    <location>
        <begin position="427"/>
        <end position="446"/>
    </location>
</feature>
<feature type="transmembrane region" description="Helical" evidence="1">
    <location>
        <begin position="307"/>
        <end position="327"/>
    </location>
</feature>
<feature type="non-terminal residue" evidence="2">
    <location>
        <position position="1"/>
    </location>
</feature>
<evidence type="ECO:0000313" key="2">
    <source>
        <dbReference type="EMBL" id="KAL0570894.1"/>
    </source>
</evidence>
<feature type="transmembrane region" description="Helical" evidence="1">
    <location>
        <begin position="26"/>
        <end position="47"/>
    </location>
</feature>
<feature type="transmembrane region" description="Helical" evidence="1">
    <location>
        <begin position="200"/>
        <end position="220"/>
    </location>
</feature>